<feature type="transmembrane region" description="Helical" evidence="7">
    <location>
        <begin position="91"/>
        <end position="113"/>
    </location>
</feature>
<keyword evidence="5 7" id="KW-0472">Membrane</keyword>
<dbReference type="Pfam" id="PF00209">
    <property type="entry name" value="SNF"/>
    <property type="match status" value="1"/>
</dbReference>
<organism evidence="8 9">
    <name type="scientific">Mya arenaria</name>
    <name type="common">Soft-shell clam</name>
    <dbReference type="NCBI Taxonomy" id="6604"/>
    <lineage>
        <taxon>Eukaryota</taxon>
        <taxon>Metazoa</taxon>
        <taxon>Spiralia</taxon>
        <taxon>Lophotrochozoa</taxon>
        <taxon>Mollusca</taxon>
        <taxon>Bivalvia</taxon>
        <taxon>Autobranchia</taxon>
        <taxon>Heteroconchia</taxon>
        <taxon>Euheterodonta</taxon>
        <taxon>Imparidentia</taxon>
        <taxon>Neoheterodontei</taxon>
        <taxon>Myida</taxon>
        <taxon>Myoidea</taxon>
        <taxon>Myidae</taxon>
        <taxon>Mya</taxon>
    </lineage>
</organism>
<keyword evidence="2 6" id="KW-0813">Transport</keyword>
<dbReference type="Proteomes" id="UP001164746">
    <property type="component" value="Chromosome 3"/>
</dbReference>
<dbReference type="EMBL" id="CP111014">
    <property type="protein sequence ID" value="WAR01045.1"/>
    <property type="molecule type" value="Genomic_DNA"/>
</dbReference>
<name>A0ABY7DWL6_MYAAR</name>
<sequence>MDKEHEEDSSGSSEDVPRSKRETFSRKIDFLFACCGFSIGLGNVWKFPFLCYRNGGGAFLIPYFVCCIAGGIPTFLLEVSVGQFMSLGGMNAWKICPLFQGIGVAAAVIVFLVNCDYNVLLSWAFYYFFASLTTVLPWSHCENDYNTNKCTTGKFGDKQPAAVNATNNTLVTLVNEAANLTSVAYNKSVAQIDLKTVGSDPVTEFWERKVLDISDGVGEPGPIKWDLCLCLLLAWIVVYFCIWKGIKGSGKVWADAGNQVFYSYSLSTGILVALGSYNKFHHNAYRDCLIFAGMNTFTSLMSGFVIFSVLGFMAQKQGVSIDKVAESVLELI</sequence>
<dbReference type="PROSITE" id="PS00754">
    <property type="entry name" value="NA_NEUROTRAN_SYMP_2"/>
    <property type="match status" value="1"/>
</dbReference>
<evidence type="ECO:0000256" key="2">
    <source>
        <dbReference type="ARBA" id="ARBA00022448"/>
    </source>
</evidence>
<comment type="similarity">
    <text evidence="6">Belongs to the sodium:neurotransmitter symporter (SNF) (TC 2.A.22) family.</text>
</comment>
<evidence type="ECO:0000313" key="9">
    <source>
        <dbReference type="Proteomes" id="UP001164746"/>
    </source>
</evidence>
<feature type="transmembrane region" description="Helical" evidence="7">
    <location>
        <begin position="261"/>
        <end position="277"/>
    </location>
</feature>
<dbReference type="PROSITE" id="PS00610">
    <property type="entry name" value="NA_NEUROTRAN_SYMP_1"/>
    <property type="match status" value="1"/>
</dbReference>
<feature type="transmembrane region" description="Helical" evidence="7">
    <location>
        <begin position="227"/>
        <end position="246"/>
    </location>
</feature>
<dbReference type="InterPro" id="IPR037272">
    <property type="entry name" value="SNS_sf"/>
</dbReference>
<feature type="transmembrane region" description="Helical" evidence="7">
    <location>
        <begin position="119"/>
        <end position="139"/>
    </location>
</feature>
<evidence type="ECO:0000313" key="8">
    <source>
        <dbReference type="EMBL" id="WAR01045.1"/>
    </source>
</evidence>
<feature type="transmembrane region" description="Helical" evidence="7">
    <location>
        <begin position="57"/>
        <end position="79"/>
    </location>
</feature>
<evidence type="ECO:0000256" key="6">
    <source>
        <dbReference type="RuleBase" id="RU003732"/>
    </source>
</evidence>
<gene>
    <name evidence="8" type="ORF">MAR_025417</name>
</gene>
<evidence type="ECO:0000256" key="7">
    <source>
        <dbReference type="SAM" id="Phobius"/>
    </source>
</evidence>
<evidence type="ECO:0000256" key="4">
    <source>
        <dbReference type="ARBA" id="ARBA00022989"/>
    </source>
</evidence>
<evidence type="ECO:0000256" key="5">
    <source>
        <dbReference type="ARBA" id="ARBA00023136"/>
    </source>
</evidence>
<dbReference type="PANTHER" id="PTHR11616">
    <property type="entry name" value="SODIUM/CHLORIDE DEPENDENT TRANSPORTER"/>
    <property type="match status" value="1"/>
</dbReference>
<protein>
    <recommendedName>
        <fullName evidence="6">Transporter</fullName>
    </recommendedName>
</protein>
<comment type="subcellular location">
    <subcellularLocation>
        <location evidence="1">Membrane</location>
        <topology evidence="1">Multi-pass membrane protein</topology>
    </subcellularLocation>
</comment>
<accession>A0ABY7DWL6</accession>
<dbReference type="PRINTS" id="PR00176">
    <property type="entry name" value="NANEUSMPORT"/>
</dbReference>
<dbReference type="SUPFAM" id="SSF161070">
    <property type="entry name" value="SNF-like"/>
    <property type="match status" value="1"/>
</dbReference>
<feature type="transmembrane region" description="Helical" evidence="7">
    <location>
        <begin position="28"/>
        <end position="45"/>
    </location>
</feature>
<evidence type="ECO:0000256" key="3">
    <source>
        <dbReference type="ARBA" id="ARBA00022692"/>
    </source>
</evidence>
<dbReference type="PROSITE" id="PS50267">
    <property type="entry name" value="NA_NEUROTRAN_SYMP_3"/>
    <property type="match status" value="1"/>
</dbReference>
<proteinExistence type="inferred from homology"/>
<dbReference type="InterPro" id="IPR000175">
    <property type="entry name" value="Na/ntran_symport"/>
</dbReference>
<keyword evidence="6" id="KW-0769">Symport</keyword>
<reference evidence="8" key="1">
    <citation type="submission" date="2022-11" db="EMBL/GenBank/DDBJ databases">
        <title>Centuries of genome instability and evolution in soft-shell clam transmissible cancer (bioRxiv).</title>
        <authorList>
            <person name="Hart S.F.M."/>
            <person name="Yonemitsu M.A."/>
            <person name="Giersch R.M."/>
            <person name="Beal B.F."/>
            <person name="Arriagada G."/>
            <person name="Davis B.W."/>
            <person name="Ostrander E.A."/>
            <person name="Goff S.P."/>
            <person name="Metzger M.J."/>
        </authorList>
    </citation>
    <scope>NUCLEOTIDE SEQUENCE</scope>
    <source>
        <strain evidence="8">MELC-2E11</strain>
        <tissue evidence="8">Siphon/mantle</tissue>
    </source>
</reference>
<feature type="transmembrane region" description="Helical" evidence="7">
    <location>
        <begin position="289"/>
        <end position="314"/>
    </location>
</feature>
<keyword evidence="3 6" id="KW-0812">Transmembrane</keyword>
<keyword evidence="4 7" id="KW-1133">Transmembrane helix</keyword>
<keyword evidence="9" id="KW-1185">Reference proteome</keyword>
<dbReference type="PANTHER" id="PTHR11616:SF325">
    <property type="entry name" value="TRANSPORTER"/>
    <property type="match status" value="1"/>
</dbReference>
<evidence type="ECO:0000256" key="1">
    <source>
        <dbReference type="ARBA" id="ARBA00004141"/>
    </source>
</evidence>